<dbReference type="Proteomes" id="UP000658382">
    <property type="component" value="Unassembled WGS sequence"/>
</dbReference>
<accession>A0A917UZ83</accession>
<dbReference type="RefSeq" id="WP_188633095.1">
    <property type="nucleotide sequence ID" value="NZ_BMNQ01000030.1"/>
</dbReference>
<dbReference type="GO" id="GO:0005975">
    <property type="term" value="P:carbohydrate metabolic process"/>
    <property type="evidence" value="ECO:0007669"/>
    <property type="project" value="UniProtKB-UniRule"/>
</dbReference>
<protein>
    <recommendedName>
        <fullName evidence="7">Putative N-acetylmannosamine-6-phosphate 2-epimerase</fullName>
        <ecNumber evidence="7">5.1.3.9</ecNumber>
    </recommendedName>
    <alternativeName>
        <fullName evidence="7">ManNAc-6-P epimerase</fullName>
    </alternativeName>
</protein>
<comment type="caution">
    <text evidence="8">The sequence shown here is derived from an EMBL/GenBank/DDBJ whole genome shotgun (WGS) entry which is preliminary data.</text>
</comment>
<evidence type="ECO:0000256" key="2">
    <source>
        <dbReference type="ARBA" id="ARBA00002147"/>
    </source>
</evidence>
<dbReference type="PANTHER" id="PTHR36204">
    <property type="entry name" value="N-ACETYLMANNOSAMINE-6-PHOSPHATE 2-EPIMERASE-RELATED"/>
    <property type="match status" value="1"/>
</dbReference>
<evidence type="ECO:0000256" key="4">
    <source>
        <dbReference type="ARBA" id="ARBA00007439"/>
    </source>
</evidence>
<dbReference type="Pfam" id="PF04131">
    <property type="entry name" value="NanE"/>
    <property type="match status" value="1"/>
</dbReference>
<evidence type="ECO:0000256" key="1">
    <source>
        <dbReference type="ARBA" id="ARBA00000056"/>
    </source>
</evidence>
<dbReference type="AlphaFoldDB" id="A0A917UZ83"/>
<comment type="catalytic activity">
    <reaction evidence="1 7">
        <text>an N-acyl-D-glucosamine 6-phosphate = an N-acyl-D-mannosamine 6-phosphate</text>
        <dbReference type="Rhea" id="RHEA:23932"/>
        <dbReference type="ChEBI" id="CHEBI:57599"/>
        <dbReference type="ChEBI" id="CHEBI:57666"/>
        <dbReference type="EC" id="5.1.3.9"/>
    </reaction>
</comment>
<reference evidence="8" key="1">
    <citation type="journal article" date="2014" name="Int. J. Syst. Evol. Microbiol.">
        <title>Complete genome sequence of Corynebacterium casei LMG S-19264T (=DSM 44701T), isolated from a smear-ripened cheese.</title>
        <authorList>
            <consortium name="US DOE Joint Genome Institute (JGI-PGF)"/>
            <person name="Walter F."/>
            <person name="Albersmeier A."/>
            <person name="Kalinowski J."/>
            <person name="Ruckert C."/>
        </authorList>
    </citation>
    <scope>NUCLEOTIDE SEQUENCE</scope>
    <source>
        <strain evidence="8">JCM 12580</strain>
    </source>
</reference>
<gene>
    <name evidence="7 8" type="primary">nanE</name>
    <name evidence="8" type="ORF">GCM10007063_21430</name>
</gene>
<dbReference type="GO" id="GO:0006053">
    <property type="term" value="P:N-acetylmannosamine catabolic process"/>
    <property type="evidence" value="ECO:0007669"/>
    <property type="project" value="TreeGrafter"/>
</dbReference>
<dbReference type="EMBL" id="BMNQ01000030">
    <property type="protein sequence ID" value="GGJ98871.1"/>
    <property type="molecule type" value="Genomic_DNA"/>
</dbReference>
<dbReference type="CDD" id="cd04729">
    <property type="entry name" value="NanE"/>
    <property type="match status" value="1"/>
</dbReference>
<dbReference type="SUPFAM" id="SSF51366">
    <property type="entry name" value="Ribulose-phoshate binding barrel"/>
    <property type="match status" value="1"/>
</dbReference>
<sequence length="236" mass="25956">MDIMEKLRQKLIVSCQALEDEPLHSPYIMSKMALAAKQGGASGIRANTVQDIQAIKKEVNLPIIGIIKKDFANSGVFITPTVHEVDELYKEGVDIIAFDATGQERPDGISFKTFFSDIKAKYPDQLFMADISTLEEGIHAEKMGIDIVASTLAGYTPYSKHTVPMNLVTDLIDHLSVPVIAEGNFDSPEKVKKALQLGAHAVVVGSAITRPQIITEKFNQAVQEFDNNTAERRVKE</sequence>
<keyword evidence="5 7" id="KW-0413">Isomerase</keyword>
<evidence type="ECO:0000313" key="8">
    <source>
        <dbReference type="EMBL" id="GGJ98871.1"/>
    </source>
</evidence>
<evidence type="ECO:0000256" key="5">
    <source>
        <dbReference type="ARBA" id="ARBA00023235"/>
    </source>
</evidence>
<evidence type="ECO:0000256" key="3">
    <source>
        <dbReference type="ARBA" id="ARBA00005081"/>
    </source>
</evidence>
<dbReference type="EC" id="5.1.3.9" evidence="7"/>
<organism evidence="8 9">
    <name type="scientific">Lentibacillus kapialis</name>
    <dbReference type="NCBI Taxonomy" id="340214"/>
    <lineage>
        <taxon>Bacteria</taxon>
        <taxon>Bacillati</taxon>
        <taxon>Bacillota</taxon>
        <taxon>Bacilli</taxon>
        <taxon>Bacillales</taxon>
        <taxon>Bacillaceae</taxon>
        <taxon>Lentibacillus</taxon>
    </lineage>
</organism>
<dbReference type="NCBIfam" id="NF002231">
    <property type="entry name" value="PRK01130.1"/>
    <property type="match status" value="1"/>
</dbReference>
<dbReference type="InterPro" id="IPR011060">
    <property type="entry name" value="RibuloseP-bd_barrel"/>
</dbReference>
<dbReference type="GO" id="GO:0019262">
    <property type="term" value="P:N-acetylneuraminate catabolic process"/>
    <property type="evidence" value="ECO:0007669"/>
    <property type="project" value="UniProtKB-UniRule"/>
</dbReference>
<proteinExistence type="inferred from homology"/>
<reference evidence="8" key="2">
    <citation type="submission" date="2020-09" db="EMBL/GenBank/DDBJ databases">
        <authorList>
            <person name="Sun Q."/>
            <person name="Ohkuma M."/>
        </authorList>
    </citation>
    <scope>NUCLEOTIDE SEQUENCE</scope>
    <source>
        <strain evidence="8">JCM 12580</strain>
    </source>
</reference>
<evidence type="ECO:0000256" key="6">
    <source>
        <dbReference type="ARBA" id="ARBA00023277"/>
    </source>
</evidence>
<dbReference type="HAMAP" id="MF_01235">
    <property type="entry name" value="ManNAc6P_epimer"/>
    <property type="match status" value="1"/>
</dbReference>
<dbReference type="FunFam" id="3.20.20.70:FF:000035">
    <property type="entry name" value="Putative N-acetylmannosamine-6-phosphate 2-epimerase"/>
    <property type="match status" value="1"/>
</dbReference>
<keyword evidence="6 7" id="KW-0119">Carbohydrate metabolism</keyword>
<dbReference type="GO" id="GO:0005829">
    <property type="term" value="C:cytosol"/>
    <property type="evidence" value="ECO:0007669"/>
    <property type="project" value="TreeGrafter"/>
</dbReference>
<comment type="function">
    <text evidence="2 7">Converts N-acetylmannosamine-6-phosphate (ManNAc-6-P) to N-acetylglucosamine-6-phosphate (GlcNAc-6-P).</text>
</comment>
<comment type="pathway">
    <text evidence="3 7">Amino-sugar metabolism; N-acetylneuraminate degradation; D-fructose 6-phosphate from N-acetylneuraminate: step 3/5.</text>
</comment>
<evidence type="ECO:0000256" key="7">
    <source>
        <dbReference type="HAMAP-Rule" id="MF_01235"/>
    </source>
</evidence>
<evidence type="ECO:0000313" key="9">
    <source>
        <dbReference type="Proteomes" id="UP000658382"/>
    </source>
</evidence>
<name>A0A917UZ83_9BACI</name>
<comment type="similarity">
    <text evidence="4 7">Belongs to the NanE family.</text>
</comment>
<dbReference type="PANTHER" id="PTHR36204:SF1">
    <property type="entry name" value="N-ACETYLMANNOSAMINE-6-PHOSPHATE 2-EPIMERASE-RELATED"/>
    <property type="match status" value="1"/>
</dbReference>
<keyword evidence="9" id="KW-1185">Reference proteome</keyword>
<dbReference type="Gene3D" id="3.20.20.70">
    <property type="entry name" value="Aldolase class I"/>
    <property type="match status" value="1"/>
</dbReference>
<dbReference type="InterPro" id="IPR013785">
    <property type="entry name" value="Aldolase_TIM"/>
</dbReference>
<dbReference type="InterPro" id="IPR007260">
    <property type="entry name" value="NanE"/>
</dbReference>
<dbReference type="GO" id="GO:0047465">
    <property type="term" value="F:N-acylglucosamine-6-phosphate 2-epimerase activity"/>
    <property type="evidence" value="ECO:0007669"/>
    <property type="project" value="UniProtKB-EC"/>
</dbReference>